<evidence type="ECO:0000313" key="1">
    <source>
        <dbReference type="EMBL" id="BBK22026.1"/>
    </source>
</evidence>
<proteinExistence type="predicted"/>
<evidence type="ECO:0000313" key="2">
    <source>
        <dbReference type="Proteomes" id="UP000464754"/>
    </source>
</evidence>
<dbReference type="RefSeq" id="WP_118277727.1">
    <property type="nucleotide sequence ID" value="NZ_AP019695.1"/>
</dbReference>
<name>A0A6N4TFT8_9FIRM</name>
<reference evidence="2" key="1">
    <citation type="submission" date="2019-05" db="EMBL/GenBank/DDBJ databases">
        <title>Complete genome sequencing of Absiella argi strain JCM 30884.</title>
        <authorList>
            <person name="Sakamoto M."/>
            <person name="Murakami T."/>
            <person name="Mori H."/>
        </authorList>
    </citation>
    <scope>NUCLEOTIDE SEQUENCE [LARGE SCALE GENOMIC DNA]</scope>
    <source>
        <strain evidence="2">JCM 30884</strain>
    </source>
</reference>
<protein>
    <submittedName>
        <fullName evidence="1">Uncharacterized protein</fullName>
    </submittedName>
</protein>
<keyword evidence="2" id="KW-1185">Reference proteome</keyword>
<sequence length="88" mass="10116">MTGRYRNTISFVFNENTCYSSMDDSLATEPFLLVSKPHRKRVHGFPLDSLSKDIASGKYYYDIAAKDVSTSALEDGFKMFFIRLFENI</sequence>
<dbReference type="KEGG" id="aarg:Aargi30884_09290"/>
<dbReference type="Proteomes" id="UP000464754">
    <property type="component" value="Chromosome"/>
</dbReference>
<organism evidence="1 2">
    <name type="scientific">Amedibacterium intestinale</name>
    <dbReference type="NCBI Taxonomy" id="2583452"/>
    <lineage>
        <taxon>Bacteria</taxon>
        <taxon>Bacillati</taxon>
        <taxon>Bacillota</taxon>
        <taxon>Erysipelotrichia</taxon>
        <taxon>Erysipelotrichales</taxon>
        <taxon>Erysipelotrichaceae</taxon>
        <taxon>Amedibacterium</taxon>
    </lineage>
</organism>
<dbReference type="EMBL" id="AP019695">
    <property type="protein sequence ID" value="BBK22026.1"/>
    <property type="molecule type" value="Genomic_DNA"/>
</dbReference>
<dbReference type="AlphaFoldDB" id="A0A6N4TFT8"/>
<accession>A0A6N4TFT8</accession>
<gene>
    <name evidence="1" type="ORF">Aargi30884_09290</name>
</gene>